<gene>
    <name evidence="4" type="ORF">ACFP4F_03805</name>
</gene>
<dbReference type="EMBL" id="JBHSPX010000002">
    <property type="protein sequence ID" value="MFC6061671.1"/>
    <property type="molecule type" value="Genomic_DNA"/>
</dbReference>
<accession>A0ABW1MD10</accession>
<dbReference type="Pfam" id="PF09362">
    <property type="entry name" value="DUF1996"/>
    <property type="match status" value="1"/>
</dbReference>
<feature type="compositionally biased region" description="Low complexity" evidence="1">
    <location>
        <begin position="157"/>
        <end position="207"/>
    </location>
</feature>
<feature type="domain" description="DUF1996" evidence="3">
    <location>
        <begin position="258"/>
        <end position="477"/>
    </location>
</feature>
<keyword evidence="5" id="KW-1185">Reference proteome</keyword>
<dbReference type="PANTHER" id="PTHR43662">
    <property type="match status" value="1"/>
</dbReference>
<sequence length="498" mass="51770">MTPQAHKRSRLTTRLVAAAAALLLGGGGTALIAAGASADGADEDGPAQRSGPAAVASTVSCPDVGDRLRQVPRGAQLPVSRGLAALDRQVATAYEKMTAGGRGGKTDAMLQQLRQQREKTIGAMADAIGRSAPRPDALLKMSACKMKPTGQAISVGEQQGEGDAAQQGQDDAQQGQGDAAQQGQDGAQQGQGDAAQQGQDGGAQEQPPGGPSPDDFADIRSVQPNAQQPPQGDGASTGTFVSECGTNEEGHFNSDNVIVTPGVSNGAHHTHDYVGNETTDAFSTDQSLAASGTTCGNGDLSTYYWPVLRTLDGTSEHKPGAGHDGNVGSVLTPSDVKLTFSGSQAGDVTAMPRFLRIITGDAKAFTNGPANANASWSCVGFEDRQLKDKYPICPNGADVVRTFNFQSCWDGQNTDSANHRTHVAFAQQDGSCPAGFRAIPQLQEKITYDVPAGEQFAVDSFPEQLHKPVTDHGDFINVMPERLMNKAVKCINGGRDCG</sequence>
<evidence type="ECO:0000259" key="3">
    <source>
        <dbReference type="Pfam" id="PF09362"/>
    </source>
</evidence>
<feature type="compositionally biased region" description="Polar residues" evidence="1">
    <location>
        <begin position="222"/>
        <end position="240"/>
    </location>
</feature>
<dbReference type="PANTHER" id="PTHR43662:SF3">
    <property type="entry name" value="DOMAIN PROTEIN, PUTATIVE (AFU_ORTHOLOGUE AFUA_6G11970)-RELATED"/>
    <property type="match status" value="1"/>
</dbReference>
<organism evidence="4 5">
    <name type="scientific">Streptomyces ochraceiscleroticus</name>
    <dbReference type="NCBI Taxonomy" id="47761"/>
    <lineage>
        <taxon>Bacteria</taxon>
        <taxon>Bacillati</taxon>
        <taxon>Actinomycetota</taxon>
        <taxon>Actinomycetes</taxon>
        <taxon>Kitasatosporales</taxon>
        <taxon>Streptomycetaceae</taxon>
        <taxon>Streptomyces</taxon>
    </lineage>
</organism>
<dbReference type="Proteomes" id="UP001596139">
    <property type="component" value="Unassembled WGS sequence"/>
</dbReference>
<reference evidence="5" key="1">
    <citation type="journal article" date="2019" name="Int. J. Syst. Evol. Microbiol.">
        <title>The Global Catalogue of Microorganisms (GCM) 10K type strain sequencing project: providing services to taxonomists for standard genome sequencing and annotation.</title>
        <authorList>
            <consortium name="The Broad Institute Genomics Platform"/>
            <consortium name="The Broad Institute Genome Sequencing Center for Infectious Disease"/>
            <person name="Wu L."/>
            <person name="Ma J."/>
        </authorList>
    </citation>
    <scope>NUCLEOTIDE SEQUENCE [LARGE SCALE GENOMIC DNA]</scope>
    <source>
        <strain evidence="5">CGMCC 1.15180</strain>
    </source>
</reference>
<feature type="region of interest" description="Disordered" evidence="1">
    <location>
        <begin position="157"/>
        <end position="272"/>
    </location>
</feature>
<dbReference type="InterPro" id="IPR018535">
    <property type="entry name" value="DUF1996"/>
</dbReference>
<evidence type="ECO:0000313" key="5">
    <source>
        <dbReference type="Proteomes" id="UP001596139"/>
    </source>
</evidence>
<evidence type="ECO:0000313" key="4">
    <source>
        <dbReference type="EMBL" id="MFC6061671.1"/>
    </source>
</evidence>
<comment type="caution">
    <text evidence="4">The sequence shown here is derived from an EMBL/GenBank/DDBJ whole genome shotgun (WGS) entry which is preliminary data.</text>
</comment>
<protein>
    <submittedName>
        <fullName evidence="4">DUF1996 domain-containing protein</fullName>
    </submittedName>
</protein>
<feature type="chain" id="PRO_5045063463" evidence="2">
    <location>
        <begin position="33"/>
        <end position="498"/>
    </location>
</feature>
<keyword evidence="2" id="KW-0732">Signal</keyword>
<proteinExistence type="predicted"/>
<evidence type="ECO:0000256" key="2">
    <source>
        <dbReference type="SAM" id="SignalP"/>
    </source>
</evidence>
<name>A0ABW1MD10_9ACTN</name>
<feature type="signal peptide" evidence="2">
    <location>
        <begin position="1"/>
        <end position="32"/>
    </location>
</feature>
<dbReference type="RefSeq" id="WP_031063143.1">
    <property type="nucleotide sequence ID" value="NZ_JBHSPX010000002.1"/>
</dbReference>
<evidence type="ECO:0000256" key="1">
    <source>
        <dbReference type="SAM" id="MobiDB-lite"/>
    </source>
</evidence>